<evidence type="ECO:0000256" key="6">
    <source>
        <dbReference type="ARBA" id="ARBA00023146"/>
    </source>
</evidence>
<dbReference type="Pfam" id="PF00749">
    <property type="entry name" value="tRNA-synt_1c"/>
    <property type="match status" value="1"/>
</dbReference>
<evidence type="ECO:0000313" key="10">
    <source>
        <dbReference type="Proteomes" id="UP000184221"/>
    </source>
</evidence>
<dbReference type="GO" id="GO:0005524">
    <property type="term" value="F:ATP binding"/>
    <property type="evidence" value="ECO:0007669"/>
    <property type="project" value="UniProtKB-KW"/>
</dbReference>
<evidence type="ECO:0000256" key="4">
    <source>
        <dbReference type="ARBA" id="ARBA00022833"/>
    </source>
</evidence>
<dbReference type="GO" id="GO:0004818">
    <property type="term" value="F:glutamate-tRNA ligase activity"/>
    <property type="evidence" value="ECO:0007669"/>
    <property type="project" value="TreeGrafter"/>
</dbReference>
<evidence type="ECO:0000256" key="3">
    <source>
        <dbReference type="ARBA" id="ARBA00022741"/>
    </source>
</evidence>
<dbReference type="STRING" id="996342.SAMN05443551_1648"/>
<keyword evidence="7" id="KW-0648">Protein biosynthesis</keyword>
<protein>
    <submittedName>
        <fullName evidence="9">Glutamyl-Q tRNA(Asp) synthetase</fullName>
    </submittedName>
</protein>
<dbReference type="NCBIfam" id="NF004315">
    <property type="entry name" value="PRK05710.1-4"/>
    <property type="match status" value="1"/>
</dbReference>
<dbReference type="PANTHER" id="PTHR43311:SF1">
    <property type="entry name" value="GLUTAMYL-Q TRNA(ASP) SYNTHETASE"/>
    <property type="match status" value="1"/>
</dbReference>
<dbReference type="AlphaFoldDB" id="A0A1M5R750"/>
<keyword evidence="2" id="KW-0479">Metal-binding</keyword>
<dbReference type="GO" id="GO:0006424">
    <property type="term" value="P:glutamyl-tRNA aminoacylation"/>
    <property type="evidence" value="ECO:0007669"/>
    <property type="project" value="TreeGrafter"/>
</dbReference>
<dbReference type="GO" id="GO:0005829">
    <property type="term" value="C:cytosol"/>
    <property type="evidence" value="ECO:0007669"/>
    <property type="project" value="TreeGrafter"/>
</dbReference>
<evidence type="ECO:0000256" key="5">
    <source>
        <dbReference type="ARBA" id="ARBA00022840"/>
    </source>
</evidence>
<sequence length="281" mass="31167">MRFVTRFAPSPTGQLHLGHAYSALLAHDMAQEAGGRFLLRIEDTDAARCTEAFEAQIYDDLEWLGVRWEEPVLKQSQNTAAYDAALSVLADKGVLYPCSCTRGDIRRAMSAPQEGAPLHGPDGVIYPGTCRDRLWEDRTDTDAVRLDMRKAMTQAGALRQYEETGIHPALRLTAEHFIDQIGDVVLARRDTRTAAYHLSVVVDDAAQDITHVIRGEDLATATPIHVLLQQLLGLPIPIYHHHKLIRDEAGKRLAKRDDARAIAAYRADGKTPSEIRSMVGL</sequence>
<evidence type="ECO:0000259" key="8">
    <source>
        <dbReference type="Pfam" id="PF00749"/>
    </source>
</evidence>
<dbReference type="SUPFAM" id="SSF52374">
    <property type="entry name" value="Nucleotidylyl transferase"/>
    <property type="match status" value="1"/>
</dbReference>
<dbReference type="EMBL" id="FQXC01000002">
    <property type="protein sequence ID" value="SHH22195.1"/>
    <property type="molecule type" value="Genomic_DNA"/>
</dbReference>
<dbReference type="InterPro" id="IPR001412">
    <property type="entry name" value="aa-tRNA-synth_I_CS"/>
</dbReference>
<feature type="domain" description="Glutamyl/glutaminyl-tRNA synthetase class Ib catalytic" evidence="8">
    <location>
        <begin position="4"/>
        <end position="279"/>
    </location>
</feature>
<organism evidence="9 10">
    <name type="scientific">Marivita hallyeonensis</name>
    <dbReference type="NCBI Taxonomy" id="996342"/>
    <lineage>
        <taxon>Bacteria</taxon>
        <taxon>Pseudomonadati</taxon>
        <taxon>Pseudomonadota</taxon>
        <taxon>Alphaproteobacteria</taxon>
        <taxon>Rhodobacterales</taxon>
        <taxon>Roseobacteraceae</taxon>
        <taxon>Marivita</taxon>
    </lineage>
</organism>
<keyword evidence="10" id="KW-1185">Reference proteome</keyword>
<keyword evidence="6 7" id="KW-0030">Aminoacyl-tRNA synthetase</keyword>
<dbReference type="PROSITE" id="PS00178">
    <property type="entry name" value="AA_TRNA_LIGASE_I"/>
    <property type="match status" value="1"/>
</dbReference>
<keyword evidence="4" id="KW-0862">Zinc</keyword>
<dbReference type="InterPro" id="IPR049940">
    <property type="entry name" value="GluQ/Sye"/>
</dbReference>
<dbReference type="PANTHER" id="PTHR43311">
    <property type="entry name" value="GLUTAMATE--TRNA LIGASE"/>
    <property type="match status" value="1"/>
</dbReference>
<comment type="similarity">
    <text evidence="7">Belongs to the class-I aminoacyl-tRNA synthetase family.</text>
</comment>
<dbReference type="Proteomes" id="UP000184221">
    <property type="component" value="Unassembled WGS sequence"/>
</dbReference>
<dbReference type="PRINTS" id="PR00987">
    <property type="entry name" value="TRNASYNTHGLU"/>
</dbReference>
<evidence type="ECO:0000256" key="1">
    <source>
        <dbReference type="ARBA" id="ARBA00022598"/>
    </source>
</evidence>
<evidence type="ECO:0000256" key="7">
    <source>
        <dbReference type="RuleBase" id="RU363037"/>
    </source>
</evidence>
<evidence type="ECO:0000313" key="9">
    <source>
        <dbReference type="EMBL" id="SHH22195.1"/>
    </source>
</evidence>
<proteinExistence type="inferred from homology"/>
<dbReference type="RefSeq" id="WP_072777017.1">
    <property type="nucleotide sequence ID" value="NZ_FQXC01000002.1"/>
</dbReference>
<dbReference type="Gene3D" id="3.40.50.620">
    <property type="entry name" value="HUPs"/>
    <property type="match status" value="1"/>
</dbReference>
<accession>A0A1M5R750</accession>
<evidence type="ECO:0000256" key="2">
    <source>
        <dbReference type="ARBA" id="ARBA00022723"/>
    </source>
</evidence>
<dbReference type="InterPro" id="IPR000924">
    <property type="entry name" value="Glu/Gln-tRNA-synth"/>
</dbReference>
<keyword evidence="5 7" id="KW-0067">ATP-binding</keyword>
<reference evidence="9 10" key="1">
    <citation type="submission" date="2016-11" db="EMBL/GenBank/DDBJ databases">
        <authorList>
            <person name="Jaros S."/>
            <person name="Januszkiewicz K."/>
            <person name="Wedrychowicz H."/>
        </authorList>
    </citation>
    <scope>NUCLEOTIDE SEQUENCE [LARGE SCALE GENOMIC DNA]</scope>
    <source>
        <strain evidence="9 10">DSM 29431</strain>
    </source>
</reference>
<name>A0A1M5R750_9RHOB</name>
<dbReference type="OrthoDB" id="9807503at2"/>
<keyword evidence="1 7" id="KW-0436">Ligase</keyword>
<gene>
    <name evidence="9" type="ORF">SAMN05443551_1648</name>
</gene>
<dbReference type="InterPro" id="IPR020058">
    <property type="entry name" value="Glu/Gln-tRNA-synth_Ib_cat-dom"/>
</dbReference>
<dbReference type="InterPro" id="IPR014729">
    <property type="entry name" value="Rossmann-like_a/b/a_fold"/>
</dbReference>
<keyword evidence="3 7" id="KW-0547">Nucleotide-binding</keyword>